<name>A0A3M6SHP0_LIMRT</name>
<feature type="non-terminal residue" evidence="1">
    <location>
        <position position="87"/>
    </location>
</feature>
<dbReference type="AlphaFoldDB" id="A0A3M6SHP0"/>
<comment type="caution">
    <text evidence="1">The sequence shown here is derived from an EMBL/GenBank/DDBJ whole genome shotgun (WGS) entry which is preliminary data.</text>
</comment>
<proteinExistence type="predicted"/>
<dbReference type="Proteomes" id="UP000276940">
    <property type="component" value="Unassembled WGS sequence"/>
</dbReference>
<gene>
    <name evidence="1" type="ORF">C5O77_00330</name>
</gene>
<organism evidence="1 2">
    <name type="scientific">Limosilactobacillus reuteri</name>
    <name type="common">Lactobacillus reuteri</name>
    <dbReference type="NCBI Taxonomy" id="1598"/>
    <lineage>
        <taxon>Bacteria</taxon>
        <taxon>Bacillati</taxon>
        <taxon>Bacillota</taxon>
        <taxon>Bacilli</taxon>
        <taxon>Lactobacillales</taxon>
        <taxon>Lactobacillaceae</taxon>
        <taxon>Limosilactobacillus</taxon>
    </lineage>
</organism>
<reference evidence="1 2" key="1">
    <citation type="journal article" date="2018" name="J Appl Environ Microbiol">
        <title>The gut symbionts Lactobacillus reuteri R2lc and 2010 encode a polyketide synthase cluster that activates the mammalian aryl-hydrocarbon receptor.</title>
        <authorList>
            <person name="Ozcam M."/>
            <person name="Roos S."/>
            <person name="Van Pijkeren J.P."/>
        </authorList>
    </citation>
    <scope>NUCLEOTIDE SEQUENCE [LARGE SCALE GENOMIC DNA]</scope>
    <source>
        <strain evidence="1 2">R2lc</strain>
    </source>
</reference>
<protein>
    <submittedName>
        <fullName evidence="1">IS110 family transposase</fullName>
    </submittedName>
</protein>
<dbReference type="EMBL" id="PTLS01000007">
    <property type="protein sequence ID" value="RMX26979.1"/>
    <property type="molecule type" value="Genomic_DNA"/>
</dbReference>
<sequence>MADIFALDVSMGKSYCVWYRGKHCLKEFSLVHTRAGFNALRDMIKKAQKPIIYFEATGIYSRVIEHFCETNGLRFCRLNPLELHLQS</sequence>
<evidence type="ECO:0000313" key="1">
    <source>
        <dbReference type="EMBL" id="RMX26979.1"/>
    </source>
</evidence>
<accession>A0A3M6SHP0</accession>
<evidence type="ECO:0000313" key="2">
    <source>
        <dbReference type="Proteomes" id="UP000276940"/>
    </source>
</evidence>